<proteinExistence type="predicted"/>
<evidence type="ECO:0000313" key="3">
    <source>
        <dbReference type="Proteomes" id="UP000198706"/>
    </source>
</evidence>
<dbReference type="InterPro" id="IPR025263">
    <property type="entry name" value="YhdP_central"/>
</dbReference>
<dbReference type="NCBIfam" id="TIGR02099">
    <property type="entry name" value="YhdP family protein"/>
    <property type="match status" value="1"/>
</dbReference>
<keyword evidence="3" id="KW-1185">Reference proteome</keyword>
<name>A0A1G9FI79_9PSED</name>
<dbReference type="Proteomes" id="UP000198706">
    <property type="component" value="Unassembled WGS sequence"/>
</dbReference>
<protein>
    <submittedName>
        <fullName evidence="2">TIGR02099 family protein</fullName>
    </submittedName>
</protein>
<gene>
    <name evidence="2" type="ORF">SAMN05216186_111122</name>
</gene>
<organism evidence="2 3">
    <name type="scientific">Pseudomonas indica</name>
    <dbReference type="NCBI Taxonomy" id="137658"/>
    <lineage>
        <taxon>Bacteria</taxon>
        <taxon>Pseudomonadati</taxon>
        <taxon>Pseudomonadota</taxon>
        <taxon>Gammaproteobacteria</taxon>
        <taxon>Pseudomonadales</taxon>
        <taxon>Pseudomonadaceae</taxon>
        <taxon>Pseudomonas</taxon>
    </lineage>
</organism>
<accession>A0A1G9FI79</accession>
<sequence length="1273" mass="138774">MDRLVRLLIALLRFSLGLCALGLVLAALYVSLGRELVPLVAEYRTEVEAKAREILATPLRIDRLEGRWRGMAPLLVAHDVTVGEGSDAVRLDQVRVIPDVLGSLLARQPRLASLELDGLQLSLKEEEGGRWHVEGLPLREPGEPLAPEQAIAQLRKISRLSLLNSQVTLEPRDHGPLSLTYVSLTLSSGASRQRLDGRLLLPDGQPVSWQLRTRLRPQGWAATTAELYLSLPQSDWASWLLPSLTKDWKAETLKAGGELWLNWDQGAVQKAVARLHAPELKGAYAKREAVTVQDLALTAYFNRNEQGFDLLVDSLALSLGDTRWGEMRLGVTRQTPENEGERWQVNADRLDLAPLTPLLKALAPLPEKAADVIQGLKARGALRNVQLAYRPTREDAERLHFSANLDRVGFEAYGGAPAVENVSGGIEGNLQQGELRVASENFSLHLDHLFPQPWQYLQASGRLLWTLDDEAFTLAAPYLRVDGEEGKLAGDFLIRLRRDPAEEDYMDLRVGLREGDARYTEKYLPTLSPGLSPELAAWLKSAIRGGAVDEGYFQYQGSVNKGAEDTARSLSLFFKVHDAELAFQPGWPALREARGEVFIEDTGVRVQASDGRLLDSRIEMATASVPHAGPDGIPRLFVEGSVTSSLADGLKILQEAPIGTAETFAGWQGQGPLNGALKLEIPLRKGNKPKVQVDFATQDAQLKVAQANLDLSQLSGAFRFDSEQGLSAPDIRAQVFGRAVRGKAVAEGRGGAAQTRIEARGQVALKSLTDWLAASQPLPLSGELPYQLRLTLDGADSQLRVDSNLNGLAIDLPAPFGKKASEVRDTTWRMTLQGNERRYWLDHAELASLAFAAPAGQLAEGRGELRLGPGAASLPGGKGLRVRGRIDELDWSAWQTVAKQYRSEQGNAQQLLRSADLRIGRFQGFGTDIADLGVQLARTDAAWQLDLDSALIKGHMGLPDSAEAPLQVALEHLRLPKAEPQEAEQPDAPDPLANMDPHQIPAMDVRIAQVSQGDALLGAWSLKSRPNEKGVRFSELNLNLKGLKIQGDAGWEGVPGNASSWYKGRLEGANLGDVLLAWGFAPTATSEKFHLDVDGRWQGSPAWVSLKRFSGSLDASLRKGQFVEVQGSASALRVFGLLNFNSIGRRLRLDFSDLLGKGLSYDRVKGVLVASEGVYVTREPITLTGPSSNLELDGTLDMVRDRIDAKLVVTLPVTNNLPLAALIVGAPAIGGALFVVDKLLGDKVARFASVQYKVEGPWQDPAITFDKPFEKPR</sequence>
<dbReference type="PANTHER" id="PTHR38690">
    <property type="entry name" value="PROTEASE-RELATED"/>
    <property type="match status" value="1"/>
</dbReference>
<dbReference type="Pfam" id="PF13116">
    <property type="entry name" value="YhdP"/>
    <property type="match status" value="1"/>
</dbReference>
<evidence type="ECO:0000259" key="1">
    <source>
        <dbReference type="Pfam" id="PF13116"/>
    </source>
</evidence>
<feature type="domain" description="YhdP central" evidence="1">
    <location>
        <begin position="5"/>
        <end position="1263"/>
    </location>
</feature>
<dbReference type="EMBL" id="FNFD01000011">
    <property type="protein sequence ID" value="SDK88108.1"/>
    <property type="molecule type" value="Genomic_DNA"/>
</dbReference>
<dbReference type="AlphaFoldDB" id="A0A1G9FI79"/>
<dbReference type="RefSeq" id="WP_084336532.1">
    <property type="nucleotide sequence ID" value="NZ_FNFD01000011.1"/>
</dbReference>
<evidence type="ECO:0000313" key="2">
    <source>
        <dbReference type="EMBL" id="SDK88108.1"/>
    </source>
</evidence>
<dbReference type="PANTHER" id="PTHR38690:SF1">
    <property type="entry name" value="PROTEASE"/>
    <property type="match status" value="1"/>
</dbReference>
<dbReference type="InterPro" id="IPR011836">
    <property type="entry name" value="YhdP"/>
</dbReference>
<dbReference type="STRING" id="137658.SAMN05216186_111122"/>
<reference evidence="2 3" key="1">
    <citation type="submission" date="2016-10" db="EMBL/GenBank/DDBJ databases">
        <authorList>
            <person name="de Groot N.N."/>
        </authorList>
    </citation>
    <scope>NUCLEOTIDE SEQUENCE [LARGE SCALE GENOMIC DNA]</scope>
    <source>
        <strain evidence="2 3">JCM 21544</strain>
    </source>
</reference>